<evidence type="ECO:0000259" key="3">
    <source>
        <dbReference type="Pfam" id="PF17806"/>
    </source>
</evidence>
<gene>
    <name evidence="4" type="ORF">SAMN05444165_3203</name>
</gene>
<dbReference type="Pfam" id="PF17806">
    <property type="entry name" value="SO_alpha_A3"/>
    <property type="match status" value="1"/>
</dbReference>
<dbReference type="OrthoDB" id="9801699at2"/>
<reference evidence="4 5" key="1">
    <citation type="submission" date="2016-11" db="EMBL/GenBank/DDBJ databases">
        <authorList>
            <person name="Jaros S."/>
            <person name="Januszkiewicz K."/>
            <person name="Wedrychowicz H."/>
        </authorList>
    </citation>
    <scope>NUCLEOTIDE SEQUENCE [LARGE SCALE GENOMIC DNA]</scope>
    <source>
        <strain evidence="4 5">GAS95</strain>
    </source>
</reference>
<dbReference type="PRINTS" id="PR00368">
    <property type="entry name" value="FADPNR"/>
</dbReference>
<dbReference type="PANTHER" id="PTHR42949">
    <property type="entry name" value="ANAEROBIC GLYCEROL-3-PHOSPHATE DEHYDROGENASE SUBUNIT B"/>
    <property type="match status" value="1"/>
</dbReference>
<dbReference type="RefSeq" id="WP_074296445.1">
    <property type="nucleotide sequence ID" value="NZ_FSRU01000001.1"/>
</dbReference>
<feature type="domain" description="SoxA A3" evidence="3">
    <location>
        <begin position="383"/>
        <end position="461"/>
    </location>
</feature>
<dbReference type="Gene3D" id="1.10.10.1100">
    <property type="entry name" value="BFD-like [2Fe-2S]-binding domain"/>
    <property type="match status" value="1"/>
</dbReference>
<dbReference type="AlphaFoldDB" id="A0A1N6JI93"/>
<keyword evidence="1" id="KW-0560">Oxidoreductase</keyword>
<evidence type="ECO:0000313" key="5">
    <source>
        <dbReference type="Proteomes" id="UP000185151"/>
    </source>
</evidence>
<keyword evidence="5" id="KW-1185">Reference proteome</keyword>
<dbReference type="InterPro" id="IPR041854">
    <property type="entry name" value="BFD-like_2Fe2S-bd_dom_sf"/>
</dbReference>
<dbReference type="EMBL" id="FSRU01000001">
    <property type="protein sequence ID" value="SIO43897.1"/>
    <property type="molecule type" value="Genomic_DNA"/>
</dbReference>
<evidence type="ECO:0000256" key="1">
    <source>
        <dbReference type="ARBA" id="ARBA00023002"/>
    </source>
</evidence>
<dbReference type="PIRSF" id="PIRSF037495">
    <property type="entry name" value="Opine_OX_OoxA/HcnB"/>
    <property type="match status" value="1"/>
</dbReference>
<dbReference type="PRINTS" id="PR00411">
    <property type="entry name" value="PNDRDTASEI"/>
</dbReference>
<proteinExistence type="predicted"/>
<evidence type="ECO:0000313" key="4">
    <source>
        <dbReference type="EMBL" id="SIO43897.1"/>
    </source>
</evidence>
<evidence type="ECO:0000259" key="2">
    <source>
        <dbReference type="Pfam" id="PF07992"/>
    </source>
</evidence>
<dbReference type="InterPro" id="IPR036188">
    <property type="entry name" value="FAD/NAD-bd_sf"/>
</dbReference>
<dbReference type="GO" id="GO:0016491">
    <property type="term" value="F:oxidoreductase activity"/>
    <property type="evidence" value="ECO:0007669"/>
    <property type="project" value="UniProtKB-KW"/>
</dbReference>
<feature type="domain" description="FAD/NAD(P)-binding" evidence="2">
    <location>
        <begin position="4"/>
        <end position="323"/>
    </location>
</feature>
<dbReference type="PANTHER" id="PTHR42949:SF3">
    <property type="entry name" value="ANAEROBIC GLYCEROL-3-PHOSPHATE DEHYDROGENASE SUBUNIT B"/>
    <property type="match status" value="1"/>
</dbReference>
<dbReference type="InterPro" id="IPR051691">
    <property type="entry name" value="Metab_Enz_Cyan_OpOx_G3PDH"/>
</dbReference>
<dbReference type="CDD" id="cd19946">
    <property type="entry name" value="GlpA-like_Fer2_BFD-like"/>
    <property type="match status" value="1"/>
</dbReference>
<protein>
    <submittedName>
        <fullName evidence="4">Thioredoxin reductase</fullName>
    </submittedName>
</protein>
<sequence length="478" mass="49317">MSEFDVVVLGGGAAGANAALAAASTGLNVALFDENPSAGGQVYRAPIDGPGAGIDAGSSADQQAGDALRRELAASTVTTFFAHPVWAVTGEYRVDATGPHGPVHCSARALIVASGTTERVVPFEGWTTPGVIGLAAATILLKSQGMLPGRSTLVAGCGPLLAAVAAKTIEGGGKVEAIADLAGTADWARTVPALLARPDLLWQGAKWWRTIRRAGTPRLARHMIVRVEPAGERLRATLAPCEAAGHPIDGKQTTVLVDCVAVGHGLTPSTEITRLLRARHVYSRTAGGWVAVADQDGRTSRPLLYVAGDGAGIAGAAAAATHGVLAGLACALDLGASNPSRLKRRAELARKAHRQAARFGHAMAKLMALRTGHVDSIAPDTIVCRCEDVTRAEIDAACEAGAQEVNQLKAWTRCGMGPCQGRTCGDVAGELLMRRVGAASRESVGCFSARTPLRPVEVEALTGEFTYDDIPIPKAAPL</sequence>
<accession>A0A1N6JI93</accession>
<name>A0A1N6JI93_9BURK</name>
<dbReference type="Pfam" id="PF07992">
    <property type="entry name" value="Pyr_redox_2"/>
    <property type="match status" value="1"/>
</dbReference>
<organism evidence="4 5">
    <name type="scientific">Paraburkholderia phenazinium</name>
    <dbReference type="NCBI Taxonomy" id="60549"/>
    <lineage>
        <taxon>Bacteria</taxon>
        <taxon>Pseudomonadati</taxon>
        <taxon>Pseudomonadota</taxon>
        <taxon>Betaproteobacteria</taxon>
        <taxon>Burkholderiales</taxon>
        <taxon>Burkholderiaceae</taxon>
        <taxon>Paraburkholderia</taxon>
    </lineage>
</organism>
<dbReference type="SUPFAM" id="SSF51905">
    <property type="entry name" value="FAD/NAD(P)-binding domain"/>
    <property type="match status" value="1"/>
</dbReference>
<dbReference type="Gene3D" id="3.50.50.60">
    <property type="entry name" value="FAD/NAD(P)-binding domain"/>
    <property type="match status" value="2"/>
</dbReference>
<dbReference type="InterPro" id="IPR017224">
    <property type="entry name" value="Opine_Oxase_asu/HCN_bsu"/>
</dbReference>
<dbReference type="InterPro" id="IPR041117">
    <property type="entry name" value="SoxA_A3"/>
</dbReference>
<dbReference type="Proteomes" id="UP000185151">
    <property type="component" value="Unassembled WGS sequence"/>
</dbReference>
<dbReference type="InterPro" id="IPR023753">
    <property type="entry name" value="FAD/NAD-binding_dom"/>
</dbReference>